<protein>
    <submittedName>
        <fullName evidence="2">Transposase family protein</fullName>
    </submittedName>
</protein>
<dbReference type="EMBL" id="JACATZ010000001">
    <property type="protein sequence ID" value="NWJ46748.1"/>
    <property type="molecule type" value="Genomic_DNA"/>
</dbReference>
<feature type="domain" description="Transposase IS204/IS1001/IS1096/IS1165 zinc-finger" evidence="1">
    <location>
        <begin position="33"/>
        <end position="75"/>
    </location>
</feature>
<dbReference type="AlphaFoldDB" id="A0A8T7M3U1"/>
<evidence type="ECO:0000259" key="1">
    <source>
        <dbReference type="Pfam" id="PF14690"/>
    </source>
</evidence>
<dbReference type="Proteomes" id="UP000521676">
    <property type="component" value="Unassembled WGS sequence"/>
</dbReference>
<name>A0A8T7M3U1_9CHLR</name>
<gene>
    <name evidence="2" type="ORF">HXX08_12785</name>
</gene>
<dbReference type="InterPro" id="IPR029261">
    <property type="entry name" value="Transposase_Znf"/>
</dbReference>
<organism evidence="2 3">
    <name type="scientific">Candidatus Chlorohelix allophototropha</name>
    <dbReference type="NCBI Taxonomy" id="3003348"/>
    <lineage>
        <taxon>Bacteria</taxon>
        <taxon>Bacillati</taxon>
        <taxon>Chloroflexota</taxon>
        <taxon>Chloroflexia</taxon>
        <taxon>Candidatus Chloroheliales</taxon>
        <taxon>Candidatus Chloroheliaceae</taxon>
        <taxon>Candidatus Chlorohelix</taxon>
    </lineage>
</organism>
<dbReference type="Pfam" id="PF14690">
    <property type="entry name" value="Zn_ribbon_ISL3"/>
    <property type="match status" value="1"/>
</dbReference>
<evidence type="ECO:0000313" key="3">
    <source>
        <dbReference type="Proteomes" id="UP000521676"/>
    </source>
</evidence>
<reference evidence="2 3" key="1">
    <citation type="submission" date="2020-06" db="EMBL/GenBank/DDBJ databases">
        <title>Anoxygenic phototrophic Chloroflexota member uses a Type I reaction center.</title>
        <authorList>
            <person name="Tsuji J.M."/>
            <person name="Shaw N.A."/>
            <person name="Nagashima S."/>
            <person name="Venkiteswaran J."/>
            <person name="Schiff S.L."/>
            <person name="Hanada S."/>
            <person name="Tank M."/>
            <person name="Neufeld J.D."/>
        </authorList>
    </citation>
    <scope>NUCLEOTIDE SEQUENCE [LARGE SCALE GENOMIC DNA]</scope>
    <source>
        <strain evidence="2">L227-S17</strain>
    </source>
</reference>
<proteinExistence type="predicted"/>
<accession>A0A8T7M3U1</accession>
<evidence type="ECO:0000313" key="2">
    <source>
        <dbReference type="EMBL" id="NWJ46748.1"/>
    </source>
</evidence>
<sequence length="96" mass="10995">MITIPFNLAGFSFNRFYQNDSKLLISANATSREAACPICQTLSNRVHSYYTRRPKDLPVTDKAVRLLLAVRRFRCVNPVCPRHVFVKGKRVLAHFA</sequence>
<comment type="caution">
    <text evidence="2">The sequence shown here is derived from an EMBL/GenBank/DDBJ whole genome shotgun (WGS) entry which is preliminary data.</text>
</comment>